<dbReference type="NCBIfam" id="TIGR00573">
    <property type="entry name" value="dnaq"/>
    <property type="match status" value="1"/>
</dbReference>
<keyword evidence="2" id="KW-0378">Hydrolase</keyword>
<dbReference type="InterPro" id="IPR013520">
    <property type="entry name" value="Ribonucl_H"/>
</dbReference>
<evidence type="ECO:0000313" key="5">
    <source>
        <dbReference type="EMBL" id="MDC3423365.1"/>
    </source>
</evidence>
<name>A0A9X3WPC8_9BACI</name>
<gene>
    <name evidence="5" type="ORF">NC797_02440</name>
</gene>
<feature type="domain" description="Exonuclease" evidence="4">
    <location>
        <begin position="46"/>
        <end position="215"/>
    </location>
</feature>
<evidence type="ECO:0000313" key="6">
    <source>
        <dbReference type="Proteomes" id="UP001145050"/>
    </source>
</evidence>
<keyword evidence="6" id="KW-1185">Reference proteome</keyword>
<dbReference type="Pfam" id="PF00929">
    <property type="entry name" value="RNase_T"/>
    <property type="match status" value="1"/>
</dbReference>
<dbReference type="EMBL" id="JAMQKB010000001">
    <property type="protein sequence ID" value="MDC3423365.1"/>
    <property type="molecule type" value="Genomic_DNA"/>
</dbReference>
<dbReference type="GO" id="GO:0006260">
    <property type="term" value="P:DNA replication"/>
    <property type="evidence" value="ECO:0007669"/>
    <property type="project" value="InterPro"/>
</dbReference>
<dbReference type="Proteomes" id="UP001145050">
    <property type="component" value="Unassembled WGS sequence"/>
</dbReference>
<evidence type="ECO:0000256" key="3">
    <source>
        <dbReference type="ARBA" id="ARBA00022839"/>
    </source>
</evidence>
<dbReference type="RefSeq" id="WP_272435050.1">
    <property type="nucleotide sequence ID" value="NZ_JAMQKB010000001.1"/>
</dbReference>
<dbReference type="GO" id="GO:0005829">
    <property type="term" value="C:cytosol"/>
    <property type="evidence" value="ECO:0007669"/>
    <property type="project" value="TreeGrafter"/>
</dbReference>
<proteinExistence type="predicted"/>
<evidence type="ECO:0000256" key="1">
    <source>
        <dbReference type="ARBA" id="ARBA00022722"/>
    </source>
</evidence>
<reference evidence="5" key="1">
    <citation type="submission" date="2022-06" db="EMBL/GenBank/DDBJ databases">
        <title>Aquibacillus sp. a new bacterium isolated from soil saline samples.</title>
        <authorList>
            <person name="Galisteo C."/>
            <person name="De La Haba R."/>
            <person name="Sanchez-Porro C."/>
            <person name="Ventosa A."/>
        </authorList>
    </citation>
    <scope>NUCLEOTIDE SEQUENCE</scope>
    <source>
        <strain evidence="5">3ASR75-11</strain>
    </source>
</reference>
<dbReference type="InterPro" id="IPR012337">
    <property type="entry name" value="RNaseH-like_sf"/>
</dbReference>
<dbReference type="GO" id="GO:0008408">
    <property type="term" value="F:3'-5' exonuclease activity"/>
    <property type="evidence" value="ECO:0007669"/>
    <property type="project" value="TreeGrafter"/>
</dbReference>
<dbReference type="Gene3D" id="3.30.420.10">
    <property type="entry name" value="Ribonuclease H-like superfamily/Ribonuclease H"/>
    <property type="match status" value="1"/>
</dbReference>
<comment type="caution">
    <text evidence="5">The sequence shown here is derived from an EMBL/GenBank/DDBJ whole genome shotgun (WGS) entry which is preliminary data.</text>
</comment>
<evidence type="ECO:0000259" key="4">
    <source>
        <dbReference type="SMART" id="SM00479"/>
    </source>
</evidence>
<dbReference type="SUPFAM" id="SSF53098">
    <property type="entry name" value="Ribonuclease H-like"/>
    <property type="match status" value="1"/>
</dbReference>
<organism evidence="5 6">
    <name type="scientific">Terrihalobacillus insolitus</name>
    <dbReference type="NCBI Taxonomy" id="2950438"/>
    <lineage>
        <taxon>Bacteria</taxon>
        <taxon>Bacillati</taxon>
        <taxon>Bacillota</taxon>
        <taxon>Bacilli</taxon>
        <taxon>Bacillales</taxon>
        <taxon>Bacillaceae</taxon>
        <taxon>Terrihalobacillus</taxon>
    </lineage>
</organism>
<dbReference type="InterPro" id="IPR006054">
    <property type="entry name" value="DnaQ"/>
</dbReference>
<protein>
    <submittedName>
        <fullName evidence="5">Exonuclease domain-containing protein</fullName>
    </submittedName>
</protein>
<dbReference type="GO" id="GO:0003677">
    <property type="term" value="F:DNA binding"/>
    <property type="evidence" value="ECO:0007669"/>
    <property type="project" value="InterPro"/>
</dbReference>
<dbReference type="NCBIfam" id="NF005836">
    <property type="entry name" value="PRK07740.1"/>
    <property type="match status" value="1"/>
</dbReference>
<sequence>MVMNQMFQLMKQLTAISDPQKIAYMRQLQREMKKRDVLSVPFNDLHVVVMDVETTGFFPYKGDRLLSIGAVKMKGDQVLQGETFYSLIYYEEGPSVAIEELTGITKEALLEAPPLNKVLRDFFRFVKSDTLVAHHANHEKQFMQHAAWSSLKTNFQHRIIDTSFLTKIVEPESILVTLDECCEHYGITIEQRHHAFYDALATAKLWAASVRAIQDKGFSNLQEVYTHIATSS</sequence>
<accession>A0A9X3WPC8</accession>
<evidence type="ECO:0000256" key="2">
    <source>
        <dbReference type="ARBA" id="ARBA00022801"/>
    </source>
</evidence>
<keyword evidence="1" id="KW-0540">Nuclease</keyword>
<keyword evidence="3 5" id="KW-0269">Exonuclease</keyword>
<dbReference type="FunFam" id="3.30.420.10:FF:000045">
    <property type="entry name" value="3'-5' exonuclease DinG"/>
    <property type="match status" value="1"/>
</dbReference>
<dbReference type="GO" id="GO:0003887">
    <property type="term" value="F:DNA-directed DNA polymerase activity"/>
    <property type="evidence" value="ECO:0007669"/>
    <property type="project" value="InterPro"/>
</dbReference>
<dbReference type="SMART" id="SM00479">
    <property type="entry name" value="EXOIII"/>
    <property type="match status" value="1"/>
</dbReference>
<dbReference type="AlphaFoldDB" id="A0A9X3WPC8"/>
<dbReference type="InterPro" id="IPR036397">
    <property type="entry name" value="RNaseH_sf"/>
</dbReference>
<dbReference type="PANTHER" id="PTHR30231">
    <property type="entry name" value="DNA POLYMERASE III SUBUNIT EPSILON"/>
    <property type="match status" value="1"/>
</dbReference>
<dbReference type="PANTHER" id="PTHR30231:SF4">
    <property type="entry name" value="PROTEIN NEN2"/>
    <property type="match status" value="1"/>
</dbReference>
<dbReference type="CDD" id="cd06127">
    <property type="entry name" value="DEDDh"/>
    <property type="match status" value="1"/>
</dbReference>